<gene>
    <name evidence="5" type="ORF">N801_01370</name>
</gene>
<keyword evidence="3 4" id="KW-0732">Signal</keyword>
<dbReference type="eggNOG" id="COG1653">
    <property type="taxonomic scope" value="Bacteria"/>
</dbReference>
<dbReference type="PANTHER" id="PTHR30061">
    <property type="entry name" value="MALTOSE-BINDING PERIPLASMIC PROTEIN"/>
    <property type="match status" value="1"/>
</dbReference>
<dbReference type="InterPro" id="IPR006059">
    <property type="entry name" value="SBP"/>
</dbReference>
<name>A0A0A0K1K5_9MICO</name>
<comment type="caution">
    <text evidence="5">The sequence shown here is derived from an EMBL/GenBank/DDBJ whole genome shotgun (WGS) entry which is preliminary data.</text>
</comment>
<keyword evidence="2" id="KW-0813">Transport</keyword>
<proteinExistence type="inferred from homology"/>
<comment type="similarity">
    <text evidence="1">Belongs to the bacterial solute-binding protein 1 family.</text>
</comment>
<dbReference type="GO" id="GO:0015768">
    <property type="term" value="P:maltose transport"/>
    <property type="evidence" value="ECO:0007669"/>
    <property type="project" value="TreeGrafter"/>
</dbReference>
<dbReference type="CDD" id="cd14750">
    <property type="entry name" value="PBP2_TMBP"/>
    <property type="match status" value="1"/>
</dbReference>
<evidence type="ECO:0000313" key="6">
    <source>
        <dbReference type="Proteomes" id="UP000030013"/>
    </source>
</evidence>
<dbReference type="RefSeq" id="WP_035933606.1">
    <property type="nucleotide sequence ID" value="NZ_AVPL01000007.1"/>
</dbReference>
<dbReference type="GO" id="GO:0042956">
    <property type="term" value="P:maltodextrin transmembrane transport"/>
    <property type="evidence" value="ECO:0007669"/>
    <property type="project" value="TreeGrafter"/>
</dbReference>
<feature type="chain" id="PRO_5039036057" evidence="4">
    <location>
        <begin position="34"/>
        <end position="430"/>
    </location>
</feature>
<dbReference type="PANTHER" id="PTHR30061:SF50">
    <property type="entry name" value="MALTOSE_MALTODEXTRIN-BINDING PERIPLASMIC PROTEIN"/>
    <property type="match status" value="1"/>
</dbReference>
<evidence type="ECO:0000256" key="4">
    <source>
        <dbReference type="SAM" id="SignalP"/>
    </source>
</evidence>
<feature type="signal peptide" evidence="4">
    <location>
        <begin position="1"/>
        <end position="33"/>
    </location>
</feature>
<keyword evidence="6" id="KW-1185">Reference proteome</keyword>
<dbReference type="Proteomes" id="UP000030013">
    <property type="component" value="Unassembled WGS sequence"/>
</dbReference>
<organism evidence="5 6">
    <name type="scientific">Knoellia aerolata DSM 18566</name>
    <dbReference type="NCBI Taxonomy" id="1385519"/>
    <lineage>
        <taxon>Bacteria</taxon>
        <taxon>Bacillati</taxon>
        <taxon>Actinomycetota</taxon>
        <taxon>Actinomycetes</taxon>
        <taxon>Micrococcales</taxon>
        <taxon>Intrasporangiaceae</taxon>
        <taxon>Knoellia</taxon>
    </lineage>
</organism>
<dbReference type="AlphaFoldDB" id="A0A0A0K1K5"/>
<dbReference type="GO" id="GO:1901982">
    <property type="term" value="F:maltose binding"/>
    <property type="evidence" value="ECO:0007669"/>
    <property type="project" value="TreeGrafter"/>
</dbReference>
<evidence type="ECO:0000256" key="1">
    <source>
        <dbReference type="ARBA" id="ARBA00008520"/>
    </source>
</evidence>
<dbReference type="Pfam" id="PF01547">
    <property type="entry name" value="SBP_bac_1"/>
    <property type="match status" value="1"/>
</dbReference>
<evidence type="ECO:0000256" key="3">
    <source>
        <dbReference type="ARBA" id="ARBA00022729"/>
    </source>
</evidence>
<dbReference type="EMBL" id="AVPL01000007">
    <property type="protein sequence ID" value="KGN42217.1"/>
    <property type="molecule type" value="Genomic_DNA"/>
</dbReference>
<dbReference type="STRING" id="1385519.N801_01370"/>
<dbReference type="SUPFAM" id="SSF53850">
    <property type="entry name" value="Periplasmic binding protein-like II"/>
    <property type="match status" value="1"/>
</dbReference>
<protein>
    <submittedName>
        <fullName evidence="5">Sugar ABC transporter substrate-binding protein</fullName>
    </submittedName>
</protein>
<accession>A0A0A0K1K5</accession>
<evidence type="ECO:0000313" key="5">
    <source>
        <dbReference type="EMBL" id="KGN42217.1"/>
    </source>
</evidence>
<dbReference type="GO" id="GO:0055052">
    <property type="term" value="C:ATP-binding cassette (ABC) transporter complex, substrate-binding subunit-containing"/>
    <property type="evidence" value="ECO:0007669"/>
    <property type="project" value="TreeGrafter"/>
</dbReference>
<dbReference type="OrthoDB" id="3495561at2"/>
<reference evidence="5 6" key="1">
    <citation type="submission" date="2013-08" db="EMBL/GenBank/DDBJ databases">
        <title>The genome sequence of Knoellia aerolata.</title>
        <authorList>
            <person name="Zhu W."/>
            <person name="Wang G."/>
        </authorList>
    </citation>
    <scope>NUCLEOTIDE SEQUENCE [LARGE SCALE GENOMIC DNA]</scope>
    <source>
        <strain evidence="5 6">DSM 18566</strain>
    </source>
</reference>
<evidence type="ECO:0000256" key="2">
    <source>
        <dbReference type="ARBA" id="ARBA00022448"/>
    </source>
</evidence>
<sequence>MSSHQIPVSRRTRRTRRLVAGAGAIALTAGLTAACSSSPDGTVVNLYGGASAVKFDELIKACNAEAGGRYTIVGNLLPSDADGQREQFVRRLAAKDDGMDLLGMDVTWTAEFAEAGWIRELTGEKKDAAVEGVLQPPVDTATWKDKLYAIPRTTNVQILWYRKSLVPEPPETWDELLEQAQALKDAGKTHQIGFTAAQYEGYVVNINNVLNAYGATFVNEDSTKVTLDDKAVQGLALMKKLATSGLVSGSLSNAQEPEVFADLQAGRSAFSLNWPYVLSAMRTANPEVAADLGYTTFPSVEAGQPPKVTLGGMNYAVSTYSKHPEETYEAAMCLRNEEHQVKAAIDAGDAPVLERIYTSNAEFREQYPMGDVMLEELKNAVPRPRTPLYQNISTLVSTNLSPPGSIDPEASTSELRDLIAQTLEGKGILP</sequence>
<dbReference type="Gene3D" id="3.40.190.10">
    <property type="entry name" value="Periplasmic binding protein-like II"/>
    <property type="match status" value="2"/>
</dbReference>